<protein>
    <submittedName>
        <fullName evidence="1">DUF4269 domain-containing protein</fullName>
    </submittedName>
</protein>
<dbReference type="InterPro" id="IPR025365">
    <property type="entry name" value="DUF4269"/>
</dbReference>
<evidence type="ECO:0000313" key="1">
    <source>
        <dbReference type="EMBL" id="MEZ7515151.1"/>
    </source>
</evidence>
<name>A0ABV4KCX4_9FLAO</name>
<sequence>MQSCESSDTLAVGQKKEQPIIEILKENDGRKDNLKITLLTMDFKNIEYLRNGNHRQQQAYFTLSENSILSQLKRYDPILVGTIPINIAIETSDLDIICCFEDKQEFKNSITDSFSNEKNFKIREYQNLDTSAIVSNFYVGDFEIELFGQQIPTTNQMAYRHLIVEHKLLLQHGEIFRQLIIELKKQGCKTEPAFAIALGLKGDPYMELLKFETQ</sequence>
<organism evidence="1 2">
    <name type="scientific">Flavobacterium frigidarium</name>
    <dbReference type="NCBI Taxonomy" id="99286"/>
    <lineage>
        <taxon>Bacteria</taxon>
        <taxon>Pseudomonadati</taxon>
        <taxon>Bacteroidota</taxon>
        <taxon>Flavobacteriia</taxon>
        <taxon>Flavobacteriales</taxon>
        <taxon>Flavobacteriaceae</taxon>
        <taxon>Flavobacterium</taxon>
    </lineage>
</organism>
<gene>
    <name evidence="1" type="ORF">QO192_07630</name>
</gene>
<comment type="caution">
    <text evidence="1">The sequence shown here is derived from an EMBL/GenBank/DDBJ whole genome shotgun (WGS) entry which is preliminary data.</text>
</comment>
<reference evidence="1 2" key="1">
    <citation type="submission" date="2023-05" db="EMBL/GenBank/DDBJ databases">
        <title>Adaptations of aquatic viruses from atmosphere-close ecosystems of the Central Arctic Ocean.</title>
        <authorList>
            <person name="Rahlff J."/>
            <person name="Holmfeldt K."/>
        </authorList>
    </citation>
    <scope>NUCLEOTIDE SEQUENCE [LARGE SCALE GENOMIC DNA]</scope>
    <source>
        <strain evidence="1 2">Arc14</strain>
    </source>
</reference>
<proteinExistence type="predicted"/>
<evidence type="ECO:0000313" key="2">
    <source>
        <dbReference type="Proteomes" id="UP001568894"/>
    </source>
</evidence>
<accession>A0ABV4KCX4</accession>
<dbReference type="Proteomes" id="UP001568894">
    <property type="component" value="Unassembled WGS sequence"/>
</dbReference>
<keyword evidence="2" id="KW-1185">Reference proteome</keyword>
<dbReference type="EMBL" id="JASMRN010000005">
    <property type="protein sequence ID" value="MEZ7515151.1"/>
    <property type="molecule type" value="Genomic_DNA"/>
</dbReference>
<dbReference type="RefSeq" id="WP_339658367.1">
    <property type="nucleotide sequence ID" value="NZ_CAXBLC010000029.1"/>
</dbReference>
<dbReference type="Pfam" id="PF14091">
    <property type="entry name" value="DUF4269"/>
    <property type="match status" value="1"/>
</dbReference>